<dbReference type="GO" id="GO:0005524">
    <property type="term" value="F:ATP binding"/>
    <property type="evidence" value="ECO:0007669"/>
    <property type="project" value="UniProtKB-UniRule"/>
</dbReference>
<evidence type="ECO:0000256" key="19">
    <source>
        <dbReference type="SAM" id="MobiDB-lite"/>
    </source>
</evidence>
<dbReference type="PIRSF" id="PIRSF017184">
    <property type="entry name" value="Nnr"/>
    <property type="match status" value="1"/>
</dbReference>
<dbReference type="InterPro" id="IPR029056">
    <property type="entry name" value="Ribokinase-like"/>
</dbReference>
<organism evidence="22 23">
    <name type="scientific">Corynebacterium jeikeium (strain K411)</name>
    <dbReference type="NCBI Taxonomy" id="306537"/>
    <lineage>
        <taxon>Bacteria</taxon>
        <taxon>Bacillati</taxon>
        <taxon>Actinomycetota</taxon>
        <taxon>Actinomycetes</taxon>
        <taxon>Mycobacteriales</taxon>
        <taxon>Corynebacteriaceae</taxon>
        <taxon>Corynebacterium</taxon>
    </lineage>
</organism>
<comment type="catalytic activity">
    <reaction evidence="16 17 18">
        <text>(6S)-NADPHX + ADP = AMP + phosphate + NADPH + H(+)</text>
        <dbReference type="Rhea" id="RHEA:32235"/>
        <dbReference type="ChEBI" id="CHEBI:15378"/>
        <dbReference type="ChEBI" id="CHEBI:43474"/>
        <dbReference type="ChEBI" id="CHEBI:57783"/>
        <dbReference type="ChEBI" id="CHEBI:64076"/>
        <dbReference type="ChEBI" id="CHEBI:456215"/>
        <dbReference type="ChEBI" id="CHEBI:456216"/>
        <dbReference type="EC" id="4.2.1.136"/>
    </reaction>
</comment>
<reference evidence="22 23" key="1">
    <citation type="journal article" date="2005" name="J. Bacteriol.">
        <title>Complete genome sequence and analysis of the multiresistant nosocomial pathogen Corynebacterium jeikeium K411, a lipid-requiring bacterium of the human skin flora.</title>
        <authorList>
            <person name="Tauch A."/>
            <person name="Kaiser O."/>
            <person name="Hain T."/>
            <person name="Goesmann A."/>
            <person name="Weisshaar B."/>
            <person name="Albersmeier A."/>
            <person name="Bekel T."/>
            <person name="Bischoff N."/>
            <person name="Brune I."/>
            <person name="Chakraborty T."/>
            <person name="Kalinowski J."/>
            <person name="Meyer F."/>
            <person name="Rupp O."/>
            <person name="Schneiker S."/>
            <person name="Viehoever P."/>
            <person name="Puehler A."/>
        </authorList>
    </citation>
    <scope>NUCLEOTIDE SEQUENCE [LARGE SCALE GENOMIC DNA]</scope>
    <source>
        <strain evidence="22 23">K411</strain>
    </source>
</reference>
<keyword evidence="8 17" id="KW-0521">NADP</keyword>
<evidence type="ECO:0000256" key="1">
    <source>
        <dbReference type="ARBA" id="ARBA00000013"/>
    </source>
</evidence>
<feature type="compositionally biased region" description="Polar residues" evidence="19">
    <location>
        <begin position="568"/>
        <end position="582"/>
    </location>
</feature>
<feature type="domain" description="YjeF N-terminal" evidence="21">
    <location>
        <begin position="10"/>
        <end position="217"/>
    </location>
</feature>
<proteinExistence type="inferred from homology"/>
<comment type="subunit">
    <text evidence="17">Homotetramer.</text>
</comment>
<evidence type="ECO:0000256" key="5">
    <source>
        <dbReference type="ARBA" id="ARBA00022723"/>
    </source>
</evidence>
<comment type="cofactor">
    <cofactor evidence="17">
        <name>Mg(2+)</name>
        <dbReference type="ChEBI" id="CHEBI:18420"/>
    </cofactor>
</comment>
<accession>Q4JU58</accession>
<feature type="region of interest" description="Disordered" evidence="19">
    <location>
        <begin position="558"/>
        <end position="582"/>
    </location>
</feature>
<evidence type="ECO:0000256" key="8">
    <source>
        <dbReference type="ARBA" id="ARBA00022857"/>
    </source>
</evidence>
<dbReference type="InterPro" id="IPR000631">
    <property type="entry name" value="CARKD"/>
</dbReference>
<dbReference type="eggNOG" id="COG0063">
    <property type="taxonomic scope" value="Bacteria"/>
</dbReference>
<evidence type="ECO:0000259" key="20">
    <source>
        <dbReference type="PROSITE" id="PS51383"/>
    </source>
</evidence>
<dbReference type="eggNOG" id="COG0062">
    <property type="taxonomic scope" value="Bacteria"/>
</dbReference>
<comment type="catalytic activity">
    <reaction evidence="1 18">
        <text>(6R)-NADHX = (6S)-NADHX</text>
        <dbReference type="Rhea" id="RHEA:32215"/>
        <dbReference type="ChEBI" id="CHEBI:64074"/>
        <dbReference type="ChEBI" id="CHEBI:64075"/>
        <dbReference type="EC" id="5.1.99.6"/>
    </reaction>
</comment>
<feature type="binding site" evidence="17">
    <location>
        <begin position="439"/>
        <end position="443"/>
    </location>
    <ligand>
        <name>AMP</name>
        <dbReference type="ChEBI" id="CHEBI:456215"/>
    </ligand>
</feature>
<comment type="similarity">
    <text evidence="4 18">In the C-terminal section; belongs to the NnrD/CARKD family.</text>
</comment>
<dbReference type="PROSITE" id="PS51383">
    <property type="entry name" value="YJEF_C_3"/>
    <property type="match status" value="1"/>
</dbReference>
<dbReference type="GO" id="GO:0052856">
    <property type="term" value="F:NAD(P)HX epimerase activity"/>
    <property type="evidence" value="ECO:0007669"/>
    <property type="project" value="UniProtKB-EC"/>
</dbReference>
<comment type="function">
    <text evidence="14 18">Bifunctional enzyme that catalyzes the epimerization of the S- and R-forms of NAD(P)HX and the dehydration of the S-form of NAD(P)HX at the expense of ADP, which is converted to AMP. This allows the repair of both epimers of NAD(P)HX, a damaged form of NAD(P)H that is a result of enzymatic or heat-dependent hydration.</text>
</comment>
<evidence type="ECO:0000256" key="6">
    <source>
        <dbReference type="ARBA" id="ARBA00022741"/>
    </source>
</evidence>
<comment type="cofactor">
    <cofactor evidence="18">
        <name>K(+)</name>
        <dbReference type="ChEBI" id="CHEBI:29103"/>
    </cofactor>
    <text evidence="18">Binds 1 potassium ion per subunit.</text>
</comment>
<evidence type="ECO:0000259" key="21">
    <source>
        <dbReference type="PROSITE" id="PS51385"/>
    </source>
</evidence>
<dbReference type="PANTHER" id="PTHR12592:SF0">
    <property type="entry name" value="ATP-DEPENDENT (S)-NAD(P)H-HYDRATE DEHYDRATASE"/>
    <property type="match status" value="1"/>
</dbReference>
<gene>
    <name evidence="17" type="primary">nnrD</name>
    <name evidence="22" type="ordered locus">jk1476</name>
</gene>
<feature type="binding site" evidence="17">
    <location>
        <position position="467"/>
    </location>
    <ligand>
        <name>AMP</name>
        <dbReference type="ChEBI" id="CHEBI:456215"/>
    </ligand>
</feature>
<dbReference type="SUPFAM" id="SSF53613">
    <property type="entry name" value="Ribokinase-like"/>
    <property type="match status" value="1"/>
</dbReference>
<keyword evidence="11 18" id="KW-0413">Isomerase</keyword>
<evidence type="ECO:0000256" key="11">
    <source>
        <dbReference type="ARBA" id="ARBA00023235"/>
    </source>
</evidence>
<dbReference type="HOGENOM" id="CLU_024853_4_0_11"/>
<dbReference type="PANTHER" id="PTHR12592">
    <property type="entry name" value="ATP-DEPENDENT (S)-NAD(P)H-HYDRATE DEHYDRATASE FAMILY MEMBER"/>
    <property type="match status" value="1"/>
</dbReference>
<keyword evidence="7 17" id="KW-0067">ATP-binding</keyword>
<sequence>MRTLYTVQDIRTAESALFAREQREDELMQSAAHAVAVVTEKILAQAEAPAGAAEDSVLLLVGPGGNGGDALYAGAVLSMQGKKVEAYPLEGADSVHERAARAFTAAGGSFVGLERAGSYRVIVDGMFGLGGRGEIPVEVDEFLREAQGVRIGGKHRPRVLAIDIPSGVVADTGKTPGRHVRADVTVTFGGLRRAHGLSAACGAVLCEDIGLDDGSTLSAELAKAENLQSAENAQSAVSLWHTPVERLASEEMVAQLLGSPEPLPGELPSEPGAVDDKYSGGVVGICAGSKDYLGAGVLATLAAVNTTSSMVRYIGEHPEYVLATTPEVVVHPAVRGAGQVQARMVGSGRGTDRDAREELLAVLDMVQPLVLDADAITVLAKNPDVLEILRTRNAPTLLTPHDGEFDRLARAAGLPEESPDRITSTERLARELNCTVLLKGRFTIIANPMRTVVVDTASSWAATPGSGDVLAGILGALVARDAGKRARDTGYLEAGQYESEAHEADYVVDTAAVGVAIHAAASYISSLTPYGPAPTSALKIAQHIPHATAWLGTVAQGENPGRVGARSRINTKPESNSQIRIQ</sequence>
<feature type="binding site" evidence="17">
    <location>
        <position position="401"/>
    </location>
    <ligand>
        <name>(6S)-NADPHX</name>
        <dbReference type="ChEBI" id="CHEBI:64076"/>
    </ligand>
</feature>
<dbReference type="AlphaFoldDB" id="Q4JU58"/>
<comment type="similarity">
    <text evidence="17">Belongs to the NnrD/CARKD family.</text>
</comment>
<evidence type="ECO:0000313" key="22">
    <source>
        <dbReference type="EMBL" id="CAI37649.1"/>
    </source>
</evidence>
<feature type="binding site" evidence="17">
    <location>
        <position position="295"/>
    </location>
    <ligand>
        <name>(6S)-NADPHX</name>
        <dbReference type="ChEBI" id="CHEBI:64076"/>
    </ligand>
</feature>
<keyword evidence="13" id="KW-0511">Multifunctional enzyme</keyword>
<evidence type="ECO:0000256" key="17">
    <source>
        <dbReference type="HAMAP-Rule" id="MF_01965"/>
    </source>
</evidence>
<evidence type="ECO:0000256" key="7">
    <source>
        <dbReference type="ARBA" id="ARBA00022840"/>
    </source>
</evidence>
<evidence type="ECO:0000256" key="13">
    <source>
        <dbReference type="ARBA" id="ARBA00023268"/>
    </source>
</evidence>
<comment type="catalytic activity">
    <reaction evidence="2 18">
        <text>(6R)-NADPHX = (6S)-NADPHX</text>
        <dbReference type="Rhea" id="RHEA:32227"/>
        <dbReference type="ChEBI" id="CHEBI:64076"/>
        <dbReference type="ChEBI" id="CHEBI:64077"/>
        <dbReference type="EC" id="5.1.99.6"/>
    </reaction>
</comment>
<dbReference type="InterPro" id="IPR030677">
    <property type="entry name" value="Nnr"/>
</dbReference>
<evidence type="ECO:0000256" key="12">
    <source>
        <dbReference type="ARBA" id="ARBA00023239"/>
    </source>
</evidence>
<evidence type="ECO:0000313" key="23">
    <source>
        <dbReference type="Proteomes" id="UP000000545"/>
    </source>
</evidence>
<evidence type="ECO:0000256" key="4">
    <source>
        <dbReference type="ARBA" id="ARBA00009524"/>
    </source>
</evidence>
<dbReference type="EC" id="4.2.1.136" evidence="17"/>
<keyword evidence="12 17" id="KW-0456">Lyase</keyword>
<dbReference type="KEGG" id="cjk:jk1476"/>
<dbReference type="Pfam" id="PF01256">
    <property type="entry name" value="Carb_kinase"/>
    <property type="match status" value="1"/>
</dbReference>
<feature type="binding site" evidence="17">
    <location>
        <position position="468"/>
    </location>
    <ligand>
        <name>(6S)-NADPHX</name>
        <dbReference type="ChEBI" id="CHEBI:64076"/>
    </ligand>
</feature>
<keyword evidence="9 18" id="KW-0630">Potassium</keyword>
<dbReference type="SUPFAM" id="SSF64153">
    <property type="entry name" value="YjeF N-terminal domain-like"/>
    <property type="match status" value="1"/>
</dbReference>
<dbReference type="Gene3D" id="3.40.1190.20">
    <property type="match status" value="1"/>
</dbReference>
<dbReference type="HAMAP" id="MF_01965">
    <property type="entry name" value="NADHX_dehydratase"/>
    <property type="match status" value="1"/>
</dbReference>
<dbReference type="GO" id="GO:0046496">
    <property type="term" value="P:nicotinamide nucleotide metabolic process"/>
    <property type="evidence" value="ECO:0007669"/>
    <property type="project" value="UniProtKB-UniRule"/>
</dbReference>
<feature type="domain" description="YjeF C-terminal" evidence="20">
    <location>
        <begin position="260"/>
        <end position="551"/>
    </location>
</feature>
<name>Q4JU58_CORJK</name>
<keyword evidence="23" id="KW-1185">Reference proteome</keyword>
<dbReference type="GO" id="GO:0046872">
    <property type="term" value="F:metal ion binding"/>
    <property type="evidence" value="ECO:0007669"/>
    <property type="project" value="UniProtKB-UniRule"/>
</dbReference>
<evidence type="ECO:0000256" key="9">
    <source>
        <dbReference type="ARBA" id="ARBA00022958"/>
    </source>
</evidence>
<keyword evidence="10 17" id="KW-0520">NAD</keyword>
<evidence type="ECO:0000256" key="2">
    <source>
        <dbReference type="ARBA" id="ARBA00000909"/>
    </source>
</evidence>
<keyword evidence="5 18" id="KW-0479">Metal-binding</keyword>
<evidence type="ECO:0000256" key="15">
    <source>
        <dbReference type="ARBA" id="ARBA00048238"/>
    </source>
</evidence>
<protein>
    <recommendedName>
        <fullName evidence="17">ADP-dependent (S)-NAD(P)H-hydrate dehydratase</fullName>
        <ecNumber evidence="17">4.2.1.136</ecNumber>
    </recommendedName>
    <alternativeName>
        <fullName evidence="17">ADP-dependent NAD(P)HX dehydratase</fullName>
    </alternativeName>
</protein>
<comment type="catalytic activity">
    <reaction evidence="15 17 18">
        <text>(6S)-NADHX + ADP = AMP + phosphate + NADH + H(+)</text>
        <dbReference type="Rhea" id="RHEA:32223"/>
        <dbReference type="ChEBI" id="CHEBI:15378"/>
        <dbReference type="ChEBI" id="CHEBI:43474"/>
        <dbReference type="ChEBI" id="CHEBI:57945"/>
        <dbReference type="ChEBI" id="CHEBI:64074"/>
        <dbReference type="ChEBI" id="CHEBI:456215"/>
        <dbReference type="ChEBI" id="CHEBI:456216"/>
        <dbReference type="EC" id="4.2.1.136"/>
    </reaction>
</comment>
<dbReference type="EMBL" id="CR931997">
    <property type="protein sequence ID" value="CAI37649.1"/>
    <property type="molecule type" value="Genomic_DNA"/>
</dbReference>
<comment type="similarity">
    <text evidence="3 18">In the N-terminal section; belongs to the NnrE/AIBP family.</text>
</comment>
<evidence type="ECO:0000256" key="18">
    <source>
        <dbReference type="PIRNR" id="PIRNR017184"/>
    </source>
</evidence>
<dbReference type="RefSeq" id="WP_011273907.1">
    <property type="nucleotide sequence ID" value="NC_007164.1"/>
</dbReference>
<evidence type="ECO:0000256" key="3">
    <source>
        <dbReference type="ARBA" id="ARBA00006001"/>
    </source>
</evidence>
<feature type="binding site" evidence="17">
    <location>
        <position position="348"/>
    </location>
    <ligand>
        <name>(6S)-NADPHX</name>
        <dbReference type="ChEBI" id="CHEBI:64076"/>
    </ligand>
</feature>
<dbReference type="PROSITE" id="PS51385">
    <property type="entry name" value="YJEF_N"/>
    <property type="match status" value="1"/>
</dbReference>
<dbReference type="GO" id="GO:0110051">
    <property type="term" value="P:metabolite repair"/>
    <property type="evidence" value="ECO:0007669"/>
    <property type="project" value="TreeGrafter"/>
</dbReference>
<dbReference type="STRING" id="306537.jk1476"/>
<dbReference type="Proteomes" id="UP000000545">
    <property type="component" value="Chromosome"/>
</dbReference>
<dbReference type="InterPro" id="IPR004443">
    <property type="entry name" value="YjeF_N_dom"/>
</dbReference>
<dbReference type="InterPro" id="IPR036652">
    <property type="entry name" value="YjeF_N_dom_sf"/>
</dbReference>
<dbReference type="Pfam" id="PF03853">
    <property type="entry name" value="YjeF_N"/>
    <property type="match status" value="1"/>
</dbReference>
<dbReference type="Gene3D" id="3.40.50.10260">
    <property type="entry name" value="YjeF N-terminal domain"/>
    <property type="match status" value="1"/>
</dbReference>
<evidence type="ECO:0000256" key="10">
    <source>
        <dbReference type="ARBA" id="ARBA00023027"/>
    </source>
</evidence>
<evidence type="ECO:0000256" key="16">
    <source>
        <dbReference type="ARBA" id="ARBA00049209"/>
    </source>
</evidence>
<evidence type="ECO:0000256" key="14">
    <source>
        <dbReference type="ARBA" id="ARBA00025153"/>
    </source>
</evidence>
<dbReference type="GO" id="GO:0052855">
    <property type="term" value="F:ADP-dependent NAD(P)H-hydrate dehydratase activity"/>
    <property type="evidence" value="ECO:0007669"/>
    <property type="project" value="UniProtKB-UniRule"/>
</dbReference>
<keyword evidence="6 17" id="KW-0547">Nucleotide-binding</keyword>
<dbReference type="CDD" id="cd01171">
    <property type="entry name" value="YXKO-related"/>
    <property type="match status" value="1"/>
</dbReference>
<comment type="function">
    <text evidence="17">Catalyzes the dehydration of the S-form of NAD(P)HX at the expense of ADP, which is converted to AMP. Together with NAD(P)HX epimerase, which catalyzes the epimerization of the S- and R-forms, the enzyme allows the repair of both epimers of NAD(P)HX, a damaged form of NAD(P)H that is a result of enzymatic or heat-dependent hydration.</text>
</comment>